<dbReference type="InterPro" id="IPR008927">
    <property type="entry name" value="6-PGluconate_DH-like_C_sf"/>
</dbReference>
<dbReference type="Pfam" id="PF18321">
    <property type="entry name" value="3HCDH_RFF"/>
    <property type="match status" value="1"/>
</dbReference>
<dbReference type="AlphaFoldDB" id="A0A318P289"/>
<dbReference type="Pfam" id="PF00725">
    <property type="entry name" value="3HCDH"/>
    <property type="match status" value="2"/>
</dbReference>
<dbReference type="PANTHER" id="PTHR48075:SF5">
    <property type="entry name" value="3-HYDROXYBUTYRYL-COA DEHYDROGENASE"/>
    <property type="match status" value="1"/>
</dbReference>
<dbReference type="FunFam" id="3.40.50.720:FF:000009">
    <property type="entry name" value="Fatty oxidation complex, alpha subunit"/>
    <property type="match status" value="1"/>
</dbReference>
<dbReference type="GO" id="GO:0016616">
    <property type="term" value="F:oxidoreductase activity, acting on the CH-OH group of donors, NAD or NADP as acceptor"/>
    <property type="evidence" value="ECO:0007669"/>
    <property type="project" value="InterPro"/>
</dbReference>
<feature type="domain" description="3-hydroxyacyl-CoA dehydrogenase C-terminal" evidence="3">
    <location>
        <begin position="423"/>
        <end position="494"/>
    </location>
</feature>
<dbReference type="GO" id="GO:0006631">
    <property type="term" value="P:fatty acid metabolic process"/>
    <property type="evidence" value="ECO:0007669"/>
    <property type="project" value="InterPro"/>
</dbReference>
<gene>
    <name evidence="6" type="ORF">CT690_09170</name>
</gene>
<dbReference type="InterPro" id="IPR036291">
    <property type="entry name" value="NAD(P)-bd_dom_sf"/>
</dbReference>
<dbReference type="InterPro" id="IPR041040">
    <property type="entry name" value="3HCDH_RFF"/>
</dbReference>
<evidence type="ECO:0000259" key="3">
    <source>
        <dbReference type="Pfam" id="PF00725"/>
    </source>
</evidence>
<dbReference type="GO" id="GO:0070403">
    <property type="term" value="F:NAD+ binding"/>
    <property type="evidence" value="ECO:0007669"/>
    <property type="project" value="InterPro"/>
</dbReference>
<evidence type="ECO:0000259" key="4">
    <source>
        <dbReference type="Pfam" id="PF02737"/>
    </source>
</evidence>
<reference evidence="6 7" key="1">
    <citation type="submission" date="2017-11" db="EMBL/GenBank/DDBJ databases">
        <title>Genome sequence of the oocydin A producing rhizobacterium Serratia plymuthica 4Rx5.</title>
        <authorList>
            <person name="Matilla M.A."/>
            <person name="Udaondo Z."/>
            <person name="Salmond G.P.C."/>
        </authorList>
    </citation>
    <scope>NUCLEOTIDE SEQUENCE [LARGE SCALE GENOMIC DNA]</scope>
    <source>
        <strain evidence="6 7">4Rx5</strain>
    </source>
</reference>
<dbReference type="Proteomes" id="UP000248196">
    <property type="component" value="Unassembled WGS sequence"/>
</dbReference>
<evidence type="ECO:0000259" key="5">
    <source>
        <dbReference type="Pfam" id="PF18321"/>
    </source>
</evidence>
<dbReference type="Pfam" id="PF02737">
    <property type="entry name" value="3HCDH_N"/>
    <property type="match status" value="1"/>
</dbReference>
<feature type="domain" description="3-hydroxyacyl-CoA dehydrogenase C-terminal" evidence="3">
    <location>
        <begin position="191"/>
        <end position="286"/>
    </location>
</feature>
<sequence length="509" mass="55603">MAENNSAIRSAAVIGAGTMGRGIAYLLALNGIRTVLYNRNGNSLNQARDYIVSDLDRKIDNGKITLQKKGQILANIIFSAVFDAITDSDLVIETIAEDEQTKHEILAAIAATVKPEAIIATNTSSLSLNKLAAGVENNPRFIGLHFFNPAPLMKLIEIIPSYFTSHATSLRCQKLVIALGKQFVVCKATPGFIVNRMARPFYLEGFRLLEENVALAPQIDRALKAGGHFRMGPLELTDFIGQDINYQVSKQIWQDMQFDPRYTPGHLQRSLVDAGLLGRKNGRSFFASQPATPPTPTTESDTPTSLHFYGEHALFDHLQQRALATWPALSVQRLPERPELGRFILVNNALAIKITDGRTANLLAGLTALDTFVIDAALNYADTAYLVAAHNQHATETNKALFLTLLQTVIAQVEFIKDSPALIVARVLSSLINESVIMVESGVCSRADIDIAAVAGVNYADGIFAWLAQLGQKNVKSTLDNMAQLLHSARYYPHYSLLNAARPELAVAP</sequence>
<dbReference type="Gene3D" id="3.40.50.720">
    <property type="entry name" value="NAD(P)-binding Rossmann-like Domain"/>
    <property type="match status" value="1"/>
</dbReference>
<evidence type="ECO:0000256" key="2">
    <source>
        <dbReference type="ARBA" id="ARBA00023027"/>
    </source>
</evidence>
<protein>
    <submittedName>
        <fullName evidence="6">3-hydroxybutyryl-CoA dehydrogenase</fullName>
    </submittedName>
</protein>
<dbReference type="InterPro" id="IPR013328">
    <property type="entry name" value="6PGD_dom2"/>
</dbReference>
<evidence type="ECO:0000313" key="6">
    <source>
        <dbReference type="EMBL" id="PYD39188.1"/>
    </source>
</evidence>
<dbReference type="Gene3D" id="1.10.1040.10">
    <property type="entry name" value="N-(1-d-carboxylethyl)-l-norvaline Dehydrogenase, domain 2"/>
    <property type="match status" value="2"/>
</dbReference>
<dbReference type="EMBL" id="PESE01000002">
    <property type="protein sequence ID" value="PYD39188.1"/>
    <property type="molecule type" value="Genomic_DNA"/>
</dbReference>
<dbReference type="SUPFAM" id="SSF51735">
    <property type="entry name" value="NAD(P)-binding Rossmann-fold domains"/>
    <property type="match status" value="1"/>
</dbReference>
<keyword evidence="2" id="KW-0520">NAD</keyword>
<dbReference type="SUPFAM" id="SSF48179">
    <property type="entry name" value="6-phosphogluconate dehydrogenase C-terminal domain-like"/>
    <property type="match status" value="2"/>
</dbReference>
<dbReference type="RefSeq" id="WP_004942899.1">
    <property type="nucleotide sequence ID" value="NZ_PESE01000002.1"/>
</dbReference>
<feature type="domain" description="3-hydroxyacyl-CoA dehydrogenase NAD binding" evidence="4">
    <location>
        <begin position="11"/>
        <end position="188"/>
    </location>
</feature>
<feature type="domain" description="3-hydroxybutyryl-CoA dehydrogenase reduced Rossmann-fold" evidence="5">
    <location>
        <begin position="354"/>
        <end position="420"/>
    </location>
</feature>
<dbReference type="OrthoDB" id="5389341at2"/>
<name>A0A318P289_SERPL</name>
<dbReference type="InterPro" id="IPR006108">
    <property type="entry name" value="3HC_DH_C"/>
</dbReference>
<accession>A0A318P289</accession>
<dbReference type="PANTHER" id="PTHR48075">
    <property type="entry name" value="3-HYDROXYACYL-COA DEHYDROGENASE FAMILY PROTEIN"/>
    <property type="match status" value="1"/>
</dbReference>
<keyword evidence="1" id="KW-0560">Oxidoreductase</keyword>
<evidence type="ECO:0000256" key="1">
    <source>
        <dbReference type="ARBA" id="ARBA00023002"/>
    </source>
</evidence>
<comment type="caution">
    <text evidence="6">The sequence shown here is derived from an EMBL/GenBank/DDBJ whole genome shotgun (WGS) entry which is preliminary data.</text>
</comment>
<organism evidence="6 7">
    <name type="scientific">Serratia plymuthica</name>
    <dbReference type="NCBI Taxonomy" id="82996"/>
    <lineage>
        <taxon>Bacteria</taxon>
        <taxon>Pseudomonadati</taxon>
        <taxon>Pseudomonadota</taxon>
        <taxon>Gammaproteobacteria</taxon>
        <taxon>Enterobacterales</taxon>
        <taxon>Yersiniaceae</taxon>
        <taxon>Serratia</taxon>
    </lineage>
</organism>
<evidence type="ECO:0000313" key="7">
    <source>
        <dbReference type="Proteomes" id="UP000248196"/>
    </source>
</evidence>
<proteinExistence type="predicted"/>
<dbReference type="InterPro" id="IPR006176">
    <property type="entry name" value="3-OHacyl-CoA_DH_NAD-bd"/>
</dbReference>